<dbReference type="InterPro" id="IPR024654">
    <property type="entry name" value="Calcineurin-like_PHP_lpxH"/>
</dbReference>
<protein>
    <submittedName>
        <fullName evidence="2">Phosphoesterase</fullName>
    </submittedName>
</protein>
<dbReference type="Pfam" id="PF12850">
    <property type="entry name" value="Metallophos_2"/>
    <property type="match status" value="1"/>
</dbReference>
<dbReference type="Proteomes" id="UP000002654">
    <property type="component" value="Chromosome"/>
</dbReference>
<dbReference type="STRING" id="768679.TTX_1291"/>
<dbReference type="KEGG" id="ttn:TTX_1291"/>
<dbReference type="GeneID" id="11262171"/>
<dbReference type="SUPFAM" id="SSF56300">
    <property type="entry name" value="Metallo-dependent phosphatases"/>
    <property type="match status" value="1"/>
</dbReference>
<dbReference type="RefSeq" id="WP_014127181.1">
    <property type="nucleotide sequence ID" value="NC_016070.1"/>
</dbReference>
<feature type="domain" description="Calcineurin-like phosphoesterase" evidence="1">
    <location>
        <begin position="1"/>
        <end position="186"/>
    </location>
</feature>
<dbReference type="AlphaFoldDB" id="G4RK31"/>
<dbReference type="PANTHER" id="PTHR12905">
    <property type="entry name" value="METALLOPHOSPHOESTERASE"/>
    <property type="match status" value="1"/>
</dbReference>
<reference evidence="2 3" key="1">
    <citation type="journal article" date="2011" name="PLoS ONE">
        <title>The complete genome sequence of Thermoproteus tenax: a physiologically versatile member of the Crenarchaeota.</title>
        <authorList>
            <person name="Siebers B."/>
            <person name="Zaparty M."/>
            <person name="Raddatz G."/>
            <person name="Tjaden B."/>
            <person name="Albers S.V."/>
            <person name="Bell S.D."/>
            <person name="Blombach F."/>
            <person name="Kletzin A."/>
            <person name="Kyrpides N."/>
            <person name="Lanz C."/>
            <person name="Plagens A."/>
            <person name="Rampp M."/>
            <person name="Rosinus A."/>
            <person name="von Jan M."/>
            <person name="Makarova K.S."/>
            <person name="Klenk H.P."/>
            <person name="Schuster S.C."/>
            <person name="Hensel R."/>
        </authorList>
    </citation>
    <scope>NUCLEOTIDE SEQUENCE [LARGE SCALE GENOMIC DNA]</scope>
    <source>
        <strain evidence="3">ATCC 35583 / DSM 2078 / JCM 9277 / NBRC 100435 / Kra 1</strain>
    </source>
</reference>
<proteinExistence type="predicted"/>
<gene>
    <name evidence="2" type="ordered locus">TTX_1291</name>
</gene>
<dbReference type="InterPro" id="IPR051693">
    <property type="entry name" value="UPF0046_metallophosphoest"/>
</dbReference>
<dbReference type="PATRIC" id="fig|768679.9.peg.1306"/>
<evidence type="ECO:0000259" key="1">
    <source>
        <dbReference type="Pfam" id="PF12850"/>
    </source>
</evidence>
<dbReference type="PaxDb" id="768679-TTX_1291"/>
<name>G4RK31_THETK</name>
<evidence type="ECO:0000313" key="2">
    <source>
        <dbReference type="EMBL" id="CCC81926.1"/>
    </source>
</evidence>
<dbReference type="InterPro" id="IPR029052">
    <property type="entry name" value="Metallo-depent_PP-like"/>
</dbReference>
<dbReference type="EMBL" id="FN869859">
    <property type="protein sequence ID" value="CCC81926.1"/>
    <property type="molecule type" value="Genomic_DNA"/>
</dbReference>
<evidence type="ECO:0000313" key="3">
    <source>
        <dbReference type="Proteomes" id="UP000002654"/>
    </source>
</evidence>
<dbReference type="PANTHER" id="PTHR12905:SF0">
    <property type="entry name" value="CALCINEURIN-LIKE PHOSPHOESTERASE DOMAIN-CONTAINING PROTEIN"/>
    <property type="match status" value="1"/>
</dbReference>
<accession>G4RK31</accession>
<dbReference type="OrthoDB" id="50367at2157"/>
<organism evidence="2 3">
    <name type="scientific">Thermoproteus tenax (strain ATCC 35583 / DSM 2078 / JCM 9277 / NBRC 100435 / Kra 1)</name>
    <dbReference type="NCBI Taxonomy" id="768679"/>
    <lineage>
        <taxon>Archaea</taxon>
        <taxon>Thermoproteota</taxon>
        <taxon>Thermoprotei</taxon>
        <taxon>Thermoproteales</taxon>
        <taxon>Thermoproteaceae</taxon>
        <taxon>Thermoproteus</taxon>
    </lineage>
</organism>
<dbReference type="eggNOG" id="arCOG01145">
    <property type="taxonomic scope" value="Archaea"/>
</dbReference>
<dbReference type="HOGENOM" id="CLU_041441_5_0_2"/>
<dbReference type="Gene3D" id="3.60.21.10">
    <property type="match status" value="1"/>
</dbReference>
<sequence>MRLLIVSDVHDAFDKISSIPGTYDAVIAAGDFTYKRSMEHVKTALSLLSRIAPVYFVPGNMDPPEALDYEAPGIRPLHGRVLEIGGYKIGGVGGSPPTPFRDLIRFTEEEISSVLQRLGRVDILVAHSPPRGILDRVGGSTPVGSTAVLKYVEENRPILSVHGHIHEDYGVVERGGTVFVNPGPLLWGQYAVAELGSPVRVELRRL</sequence>
<keyword evidence="3" id="KW-1185">Reference proteome</keyword>